<reference evidence="2" key="1">
    <citation type="submission" date="2020-11" db="EMBL/GenBank/DDBJ databases">
        <authorList>
            <consortium name="DOE Joint Genome Institute"/>
            <person name="Ahrendt S."/>
            <person name="Riley R."/>
            <person name="Andreopoulos W."/>
            <person name="Labutti K."/>
            <person name="Pangilinan J."/>
            <person name="Ruiz-Duenas F.J."/>
            <person name="Barrasa J.M."/>
            <person name="Sanchez-Garcia M."/>
            <person name="Camarero S."/>
            <person name="Miyauchi S."/>
            <person name="Serrano A."/>
            <person name="Linde D."/>
            <person name="Babiker R."/>
            <person name="Drula E."/>
            <person name="Ayuso-Fernandez I."/>
            <person name="Pacheco R."/>
            <person name="Padilla G."/>
            <person name="Ferreira P."/>
            <person name="Barriuso J."/>
            <person name="Kellner H."/>
            <person name="Castanera R."/>
            <person name="Alfaro M."/>
            <person name="Ramirez L."/>
            <person name="Pisabarro A.G."/>
            <person name="Kuo A."/>
            <person name="Tritt A."/>
            <person name="Lipzen A."/>
            <person name="He G."/>
            <person name="Yan M."/>
            <person name="Ng V."/>
            <person name="Cullen D."/>
            <person name="Martin F."/>
            <person name="Rosso M.-N."/>
            <person name="Henrissat B."/>
            <person name="Hibbett D."/>
            <person name="Martinez A.T."/>
            <person name="Grigoriev I.V."/>
        </authorList>
    </citation>
    <scope>NUCLEOTIDE SEQUENCE</scope>
    <source>
        <strain evidence="2">CBS 506.95</strain>
    </source>
</reference>
<accession>A0A9P6ECF2</accession>
<feature type="chain" id="PRO_5040359491" evidence="1">
    <location>
        <begin position="19"/>
        <end position="58"/>
    </location>
</feature>
<evidence type="ECO:0000313" key="3">
    <source>
        <dbReference type="Proteomes" id="UP000807306"/>
    </source>
</evidence>
<dbReference type="EMBL" id="MU157872">
    <property type="protein sequence ID" value="KAF9526392.1"/>
    <property type="molecule type" value="Genomic_DNA"/>
</dbReference>
<organism evidence="2 3">
    <name type="scientific">Crepidotus variabilis</name>
    <dbReference type="NCBI Taxonomy" id="179855"/>
    <lineage>
        <taxon>Eukaryota</taxon>
        <taxon>Fungi</taxon>
        <taxon>Dikarya</taxon>
        <taxon>Basidiomycota</taxon>
        <taxon>Agaricomycotina</taxon>
        <taxon>Agaricomycetes</taxon>
        <taxon>Agaricomycetidae</taxon>
        <taxon>Agaricales</taxon>
        <taxon>Agaricineae</taxon>
        <taxon>Crepidotaceae</taxon>
        <taxon>Crepidotus</taxon>
    </lineage>
</organism>
<gene>
    <name evidence="2" type="ORF">CPB83DRAFT_858021</name>
</gene>
<name>A0A9P6ECF2_9AGAR</name>
<comment type="caution">
    <text evidence="2">The sequence shown here is derived from an EMBL/GenBank/DDBJ whole genome shotgun (WGS) entry which is preliminary data.</text>
</comment>
<keyword evidence="1" id="KW-0732">Signal</keyword>
<proteinExistence type="predicted"/>
<sequence length="58" mass="6509">MQGRALFPICALLCVSSALPFWVSSMKSGAKTTSRRSRSSFRVRCSFLFLFSLLWTGD</sequence>
<protein>
    <submittedName>
        <fullName evidence="2">Uncharacterized protein</fullName>
    </submittedName>
</protein>
<dbReference type="AlphaFoldDB" id="A0A9P6ECF2"/>
<evidence type="ECO:0000256" key="1">
    <source>
        <dbReference type="SAM" id="SignalP"/>
    </source>
</evidence>
<dbReference type="Proteomes" id="UP000807306">
    <property type="component" value="Unassembled WGS sequence"/>
</dbReference>
<keyword evidence="3" id="KW-1185">Reference proteome</keyword>
<evidence type="ECO:0000313" key="2">
    <source>
        <dbReference type="EMBL" id="KAF9526392.1"/>
    </source>
</evidence>
<feature type="signal peptide" evidence="1">
    <location>
        <begin position="1"/>
        <end position="18"/>
    </location>
</feature>